<keyword evidence="3" id="KW-0677">Repeat</keyword>
<dbReference type="CDD" id="cd12281">
    <property type="entry name" value="RRM1_TatSF1_like"/>
    <property type="match status" value="1"/>
</dbReference>
<keyword evidence="5" id="KW-0508">mRNA splicing</keyword>
<dbReference type="OrthoDB" id="10258585at2759"/>
<dbReference type="GO" id="GO:0005684">
    <property type="term" value="C:U2-type spliceosomal complex"/>
    <property type="evidence" value="ECO:0007669"/>
    <property type="project" value="TreeGrafter"/>
</dbReference>
<evidence type="ECO:0000256" key="5">
    <source>
        <dbReference type="ARBA" id="ARBA00023187"/>
    </source>
</evidence>
<proteinExistence type="inferred from homology"/>
<dbReference type="Proteomes" id="UP000693981">
    <property type="component" value="Unassembled WGS sequence"/>
</dbReference>
<evidence type="ECO:0000256" key="7">
    <source>
        <dbReference type="SAM" id="MobiDB-lite"/>
    </source>
</evidence>
<keyword evidence="4 6" id="KW-0694">RNA-binding</keyword>
<feature type="domain" description="RRM" evidence="8">
    <location>
        <begin position="404"/>
        <end position="481"/>
    </location>
</feature>
<dbReference type="InterPro" id="IPR000504">
    <property type="entry name" value="RRM_dom"/>
</dbReference>
<dbReference type="GO" id="GO:0000398">
    <property type="term" value="P:mRNA splicing, via spliceosome"/>
    <property type="evidence" value="ECO:0007669"/>
    <property type="project" value="InterPro"/>
</dbReference>
<evidence type="ECO:0000313" key="10">
    <source>
        <dbReference type="Proteomes" id="UP000693981"/>
    </source>
</evidence>
<evidence type="ECO:0000259" key="8">
    <source>
        <dbReference type="PROSITE" id="PS50102"/>
    </source>
</evidence>
<dbReference type="InterPro" id="IPR034393">
    <property type="entry name" value="TatSF1-like"/>
</dbReference>
<dbReference type="GO" id="GO:0005686">
    <property type="term" value="C:U2 snRNP"/>
    <property type="evidence" value="ECO:0007669"/>
    <property type="project" value="TreeGrafter"/>
</dbReference>
<dbReference type="InterPro" id="IPR025640">
    <property type="entry name" value="GYF_2"/>
</dbReference>
<keyword evidence="2" id="KW-0507">mRNA processing</keyword>
<reference evidence="9" key="1">
    <citation type="submission" date="2021-02" db="EMBL/GenBank/DDBJ databases">
        <authorList>
            <person name="Palmer J.M."/>
        </authorList>
    </citation>
    <scope>NUCLEOTIDE SEQUENCE</scope>
    <source>
        <strain evidence="9">SCRP23</strain>
    </source>
</reference>
<evidence type="ECO:0000256" key="1">
    <source>
        <dbReference type="ARBA" id="ARBA00007747"/>
    </source>
</evidence>
<dbReference type="SMART" id="SM00361">
    <property type="entry name" value="RRM_1"/>
    <property type="match status" value="1"/>
</dbReference>
<dbReference type="EMBL" id="JAGDFL010000376">
    <property type="protein sequence ID" value="KAG7390695.1"/>
    <property type="molecule type" value="Genomic_DNA"/>
</dbReference>
<dbReference type="Pfam" id="PF14237">
    <property type="entry name" value="GYF_2"/>
    <property type="match status" value="2"/>
</dbReference>
<evidence type="ECO:0000256" key="3">
    <source>
        <dbReference type="ARBA" id="ARBA00022737"/>
    </source>
</evidence>
<feature type="compositionally biased region" description="Basic residues" evidence="7">
    <location>
        <begin position="256"/>
        <end position="265"/>
    </location>
</feature>
<dbReference type="PANTHER" id="PTHR15608:SF0">
    <property type="entry name" value="HIV TAT-SPECIFIC FACTOR 1"/>
    <property type="match status" value="1"/>
</dbReference>
<dbReference type="SMART" id="SM00360">
    <property type="entry name" value="RRM"/>
    <property type="match status" value="2"/>
</dbReference>
<feature type="compositionally biased region" description="Basic and acidic residues" evidence="7">
    <location>
        <begin position="211"/>
        <end position="221"/>
    </location>
</feature>
<dbReference type="AlphaFoldDB" id="A0A8T1WBP3"/>
<dbReference type="CDD" id="cd12285">
    <property type="entry name" value="RRM3_RBM39_like"/>
    <property type="match status" value="1"/>
</dbReference>
<evidence type="ECO:0000256" key="2">
    <source>
        <dbReference type="ARBA" id="ARBA00022664"/>
    </source>
</evidence>
<accession>A0A8T1WBP3</accession>
<feature type="region of interest" description="Disordered" evidence="7">
    <location>
        <begin position="494"/>
        <end position="590"/>
    </location>
</feature>
<gene>
    <name evidence="9" type="primary">HTATSF1_1</name>
    <name evidence="9" type="ORF">PHYBOEH_006948</name>
</gene>
<dbReference type="PANTHER" id="PTHR15608">
    <property type="entry name" value="SPLICING FACTOR U2AF-ASSOCIATED PROTEIN 2"/>
    <property type="match status" value="1"/>
</dbReference>
<dbReference type="Pfam" id="PF00076">
    <property type="entry name" value="RRM_1"/>
    <property type="match status" value="1"/>
</dbReference>
<evidence type="ECO:0000256" key="4">
    <source>
        <dbReference type="ARBA" id="ARBA00022884"/>
    </source>
</evidence>
<dbReference type="PROSITE" id="PS50102">
    <property type="entry name" value="RRM"/>
    <property type="match status" value="1"/>
</dbReference>
<dbReference type="FunFam" id="3.30.70.330:FF:000105">
    <property type="entry name" value="HIV Tat-specific factor 1 homolog"/>
    <property type="match status" value="1"/>
</dbReference>
<protein>
    <submittedName>
        <fullName evidence="9">HIV Tat-specific factor 1</fullName>
    </submittedName>
</protein>
<sequence>MASKAVELWLYLDAATGQQKGPVPEPVVKKLLRKGLLQPQQLVWTQRLKEWTAISSVEPFAAYCRVWASVWFYMAEGEASAGKGSARAGPVTTQQLVKLFVDGAVDGMTLVWTQELKDWKPIGEVPELKEFLQEANDDLDREAELQEQASELPAEHQIFEKEETNALIAEDGKTYIFDAESKTYVTPEDKIEDELASLQEAMVEEAAGKAGESKLSSENESGKSNTGGKRAKTEVPSATVLTEAKSAETDEDAANKRKKKKKNDKWKKKKSNTWVYVNGLPLDVSVHEVHDHFAKCGVIQSDIATGEARIKLYQNKETGGLNGDGSICYMKEASVDLAVQLLDKSQIRPEWPIDVSPAVFTQKGQEFVKRKKPKIDTRAKIKMFEKAKALSWNEGEVSEPAGLRIVVIKHMFTPAEIEDETYEKELQEDIHAECSKIGEVSKITLFPRREDGVVVIKFASSGSAARCIEVMNGRFFAGRKLVCGFWDGTNYTHHESKTEEKERADKFKEWLEEGSSSSESEAEEDGKKSEHNARKNRGEHSGRQLPSLDDDSDDSDMDTNGDADKDNTVVVAEVHAGRVMPGLDELDADK</sequence>
<keyword evidence="10" id="KW-1185">Reference proteome</keyword>
<organism evidence="9 10">
    <name type="scientific">Phytophthora boehmeriae</name>
    <dbReference type="NCBI Taxonomy" id="109152"/>
    <lineage>
        <taxon>Eukaryota</taxon>
        <taxon>Sar</taxon>
        <taxon>Stramenopiles</taxon>
        <taxon>Oomycota</taxon>
        <taxon>Peronosporomycetes</taxon>
        <taxon>Peronosporales</taxon>
        <taxon>Peronosporaceae</taxon>
        <taxon>Phytophthora</taxon>
    </lineage>
</organism>
<name>A0A8T1WBP3_9STRA</name>
<comment type="similarity">
    <text evidence="1">Belongs to the HTATSF1 family.</text>
</comment>
<dbReference type="InterPro" id="IPR003954">
    <property type="entry name" value="RRM_euk-type"/>
</dbReference>
<feature type="compositionally biased region" description="Acidic residues" evidence="7">
    <location>
        <begin position="548"/>
        <end position="561"/>
    </location>
</feature>
<feature type="region of interest" description="Disordered" evidence="7">
    <location>
        <begin position="204"/>
        <end position="265"/>
    </location>
</feature>
<dbReference type="GO" id="GO:0003723">
    <property type="term" value="F:RNA binding"/>
    <property type="evidence" value="ECO:0007669"/>
    <property type="project" value="UniProtKB-UniRule"/>
</dbReference>
<evidence type="ECO:0000256" key="6">
    <source>
        <dbReference type="PROSITE-ProRule" id="PRU00176"/>
    </source>
</evidence>
<feature type="compositionally biased region" description="Basic and acidic residues" evidence="7">
    <location>
        <begin position="494"/>
        <end position="511"/>
    </location>
</feature>
<evidence type="ECO:0000313" key="9">
    <source>
        <dbReference type="EMBL" id="KAG7390695.1"/>
    </source>
</evidence>
<comment type="caution">
    <text evidence="9">The sequence shown here is derived from an EMBL/GenBank/DDBJ whole genome shotgun (WGS) entry which is preliminary data.</text>
</comment>
<feature type="compositionally biased region" description="Basic and acidic residues" evidence="7">
    <location>
        <begin position="525"/>
        <end position="542"/>
    </location>
</feature>
<dbReference type="InterPro" id="IPR034392">
    <property type="entry name" value="TatSF1-like_RRM1"/>
</dbReference>